<gene>
    <name evidence="4" type="ORF">BZG36_02075</name>
</gene>
<dbReference type="InterPro" id="IPR013598">
    <property type="entry name" value="Exportin-1/Importin-b-like"/>
</dbReference>
<dbReference type="GO" id="GO:0006405">
    <property type="term" value="P:RNA export from nucleus"/>
    <property type="evidence" value="ECO:0007669"/>
    <property type="project" value="TreeGrafter"/>
</dbReference>
<dbReference type="Pfam" id="PF19273">
    <property type="entry name" value="Exportin-5"/>
    <property type="match status" value="1"/>
</dbReference>
<dbReference type="GO" id="GO:0006611">
    <property type="term" value="P:protein export from nucleus"/>
    <property type="evidence" value="ECO:0007669"/>
    <property type="project" value="InterPro"/>
</dbReference>
<protein>
    <recommendedName>
        <fullName evidence="6">Importin N-terminal domain-containing protein</fullName>
    </recommendedName>
</protein>
<dbReference type="InterPro" id="IPR045478">
    <property type="entry name" value="Exportin-5_C"/>
</dbReference>
<dbReference type="GO" id="GO:0005634">
    <property type="term" value="C:nucleus"/>
    <property type="evidence" value="ECO:0007669"/>
    <property type="project" value="TreeGrafter"/>
</dbReference>
<reference evidence="4 5" key="1">
    <citation type="journal article" date="2017" name="Mycologia">
        <title>Bifiguratus adelaidae, gen. et sp. nov., a new member of Mucoromycotina in endophytic and soil-dwelling habitats.</title>
        <authorList>
            <person name="Torres-Cruz T.J."/>
            <person name="Billingsley Tobias T.L."/>
            <person name="Almatruk M."/>
            <person name="Hesse C."/>
            <person name="Kuske C.R."/>
            <person name="Desiro A."/>
            <person name="Benucci G.M."/>
            <person name="Bonito G."/>
            <person name="Stajich J.E."/>
            <person name="Dunlap C."/>
            <person name="Arnold A.E."/>
            <person name="Porras-Alfaro A."/>
        </authorList>
    </citation>
    <scope>NUCLEOTIDE SEQUENCE [LARGE SCALE GENOMIC DNA]</scope>
    <source>
        <strain evidence="4 5">AZ0501</strain>
    </source>
</reference>
<feature type="domain" description="Exportin-5 C-terminal" evidence="3">
    <location>
        <begin position="414"/>
        <end position="1151"/>
    </location>
</feature>
<dbReference type="PANTHER" id="PTHR11223:SF3">
    <property type="entry name" value="EXPORTIN-5"/>
    <property type="match status" value="1"/>
</dbReference>
<comment type="caution">
    <text evidence="4">The sequence shown here is derived from an EMBL/GenBank/DDBJ whole genome shotgun (WGS) entry which is preliminary data.</text>
</comment>
<dbReference type="GO" id="GO:0003723">
    <property type="term" value="F:RNA binding"/>
    <property type="evidence" value="ECO:0007669"/>
    <property type="project" value="TreeGrafter"/>
</dbReference>
<dbReference type="InterPro" id="IPR045065">
    <property type="entry name" value="XPO1/5"/>
</dbReference>
<dbReference type="InterPro" id="IPR016024">
    <property type="entry name" value="ARM-type_fold"/>
</dbReference>
<proteinExistence type="predicted"/>
<feature type="region of interest" description="Disordered" evidence="1">
    <location>
        <begin position="710"/>
        <end position="729"/>
    </location>
</feature>
<dbReference type="Proteomes" id="UP000242875">
    <property type="component" value="Unassembled WGS sequence"/>
</dbReference>
<evidence type="ECO:0000259" key="2">
    <source>
        <dbReference type="Pfam" id="PF08389"/>
    </source>
</evidence>
<dbReference type="Gene3D" id="1.25.10.10">
    <property type="entry name" value="Leucine-rich Repeat Variant"/>
    <property type="match status" value="1"/>
</dbReference>
<dbReference type="InterPro" id="IPR011989">
    <property type="entry name" value="ARM-like"/>
</dbReference>
<dbReference type="PANTHER" id="PTHR11223">
    <property type="entry name" value="EXPORTIN 1/5"/>
    <property type="match status" value="1"/>
</dbReference>
<evidence type="ECO:0000259" key="3">
    <source>
        <dbReference type="Pfam" id="PF19273"/>
    </source>
</evidence>
<accession>A0A261Y351</accession>
<feature type="region of interest" description="Disordered" evidence="1">
    <location>
        <begin position="1170"/>
        <end position="1195"/>
    </location>
</feature>
<evidence type="ECO:0000313" key="4">
    <source>
        <dbReference type="EMBL" id="OZJ05047.1"/>
    </source>
</evidence>
<feature type="compositionally biased region" description="Acidic residues" evidence="1">
    <location>
        <begin position="1181"/>
        <end position="1195"/>
    </location>
</feature>
<dbReference type="OrthoDB" id="2215036at2759"/>
<dbReference type="Pfam" id="PF08389">
    <property type="entry name" value="Xpo1"/>
    <property type="match status" value="1"/>
</dbReference>
<evidence type="ECO:0008006" key="6">
    <source>
        <dbReference type="Google" id="ProtNLM"/>
    </source>
</evidence>
<organism evidence="4 5">
    <name type="scientific">Bifiguratus adelaidae</name>
    <dbReference type="NCBI Taxonomy" id="1938954"/>
    <lineage>
        <taxon>Eukaryota</taxon>
        <taxon>Fungi</taxon>
        <taxon>Fungi incertae sedis</taxon>
        <taxon>Mucoromycota</taxon>
        <taxon>Mucoromycotina</taxon>
        <taxon>Endogonomycetes</taxon>
        <taxon>Endogonales</taxon>
        <taxon>Endogonales incertae sedis</taxon>
        <taxon>Bifiguratus</taxon>
    </lineage>
</organism>
<evidence type="ECO:0000256" key="1">
    <source>
        <dbReference type="SAM" id="MobiDB-lite"/>
    </source>
</evidence>
<feature type="domain" description="Exportin-1/Importin-beta-like" evidence="2">
    <location>
        <begin position="109"/>
        <end position="182"/>
    </location>
</feature>
<dbReference type="AlphaFoldDB" id="A0A261Y351"/>
<dbReference type="SUPFAM" id="SSF48371">
    <property type="entry name" value="ARM repeat"/>
    <property type="match status" value="1"/>
</dbReference>
<dbReference type="GO" id="GO:0005737">
    <property type="term" value="C:cytoplasm"/>
    <property type="evidence" value="ECO:0007669"/>
    <property type="project" value="TreeGrafter"/>
</dbReference>
<dbReference type="EMBL" id="MVBO01000023">
    <property type="protein sequence ID" value="OZJ05047.1"/>
    <property type="molecule type" value="Genomic_DNA"/>
</dbReference>
<evidence type="ECO:0000313" key="5">
    <source>
        <dbReference type="Proteomes" id="UP000242875"/>
    </source>
</evidence>
<name>A0A261Y351_9FUNG</name>
<dbReference type="GO" id="GO:0005049">
    <property type="term" value="F:nuclear export signal receptor activity"/>
    <property type="evidence" value="ECO:0007669"/>
    <property type="project" value="InterPro"/>
</dbReference>
<dbReference type="GO" id="GO:0042565">
    <property type="term" value="C:RNA nuclear export complex"/>
    <property type="evidence" value="ECO:0007669"/>
    <property type="project" value="TreeGrafter"/>
</dbReference>
<sequence length="1195" mass="135375">MQQEVVSNVLNALDVIYNPVSSDQDRQAAQEYCESLKKDPRCPIYGHDLALAKHGYNDIVRHFGLGLLEEAVRFHWGDGLYGDQEREIMKGYVSDLLANGTKEMSVEKRFVKEKVARLFVEVVKREWPVRWPDMDRHLQQLYETNPGVRELILMVYRGLAEDIFIYEDMVAAVRKKELQRALFCVLVSDNVLQIQYPEGVKLDSENDFVNMRGEQGNPGWMQRWTASLRHSLESTGADPNSEALSVALLRTLSAHMDWIIPKAIVEANLLPVICNALLVESLSVRTAAVECLLILFNRNFTSYDDRAALIWPVLDHGGLDVIFAAFQKAKNDLNAADEEGYQFVQKLAQSIVTLGVSQICFKRNISLVPQQFAKYLDLLFVVGSHPSYHVSSATIEFWQSGLRHEFVHIYQYRESDNSPAMEYLDLDFSGIADDMKTFVGNCRQRIIELLRLIAKTRPFDSFYYLSPQIEKSMASLVLELKASGSSERLLRILDVQIGVSEALLLGIGSSLGQDSKATEQDLFNVDSFIIRMLSDDSSDMNLRKSLLNIVSSSADIIRVYPRSTFSILEKVFNILTATFSSPEDGDSATSVRSETRLKAMQTLVKLAMKIPNQLMPTYNEIAAAVGNIMNQFALKGPERTVLLEFMLTIGLGSDTDEIKQREIFSSIVEPLVAAWASEHISNYLASQSAFQQVIGISFLMLAGQRRDSQGIADPDLTKQESEELNQSRQKRQELLRCESALHTMYKRMIDIGMADTRIATFWQPYLASILPNTLMFTRALHCLWSTPVRQQFPQPLEAVLHISDSERAFIIGKYFSYNDIMPFAKRMLGKGQKSKVSRLQTRNYTDEINSLRSYLASAREESYQLVGNLSRLGTTYYSIPGLLDNLQASLFCEAEVIENRHWKLLISLVVRPLVLNCPGEYLQSFLPQFFPEFLGFLNRKLATDWDTLIAAGLKMSSSEEEQDNFPHGADENVDVDDIVTEKILRDASRALVEFMVQIFAPGEASQEKNKVLQAFLLDDANIATSVCTTLTQLITVKDSSTCQRAINVALKLMQPIAQRPLLYDFMAQRVLTAALEALHDSYHEEDQDRLLLLITEIYIAFRPLIDTPLHLFAKLPNMSPSKLETFENSFSTSKEKQQRALTKQLLQDIIGVSKGQWYRKQQSYIPDTSVKAAIKRHEDPNKEEEGEGLPDLFDD</sequence>
<keyword evidence="5" id="KW-1185">Reference proteome</keyword>